<dbReference type="Proteomes" id="UP000314294">
    <property type="component" value="Unassembled WGS sequence"/>
</dbReference>
<comment type="caution">
    <text evidence="1">The sequence shown here is derived from an EMBL/GenBank/DDBJ whole genome shotgun (WGS) entry which is preliminary data.</text>
</comment>
<evidence type="ECO:0000313" key="1">
    <source>
        <dbReference type="EMBL" id="TNN26372.1"/>
    </source>
</evidence>
<dbReference type="PANTHER" id="PTHR23317:SF77">
    <property type="entry name" value="DEDICATOR OF CYTOKINESIS PROTEIN 9"/>
    <property type="match status" value="1"/>
</dbReference>
<protein>
    <submittedName>
        <fullName evidence="1">Dedicator of cytokinesis protein 9</fullName>
    </submittedName>
</protein>
<sequence>MAKLPVILGNLDVTIDNVAPDLTNCVTSSYIPVKQFDVSEKTNIFFEVEEFVPRIAKCSQPFTIYNNHLYVYPKHLKYDSQKSFAKVSETENAPFPTISGLKQIITSVALKYLIVVLL</sequence>
<dbReference type="InterPro" id="IPR026791">
    <property type="entry name" value="DOCK"/>
</dbReference>
<dbReference type="GO" id="GO:0005085">
    <property type="term" value="F:guanyl-nucleotide exchange factor activity"/>
    <property type="evidence" value="ECO:0007669"/>
    <property type="project" value="InterPro"/>
</dbReference>
<name>A0A4Z2EDL5_9TELE</name>
<dbReference type="OrthoDB" id="8910885at2759"/>
<accession>A0A4Z2EDL5</accession>
<proteinExistence type="predicted"/>
<dbReference type="PANTHER" id="PTHR23317">
    <property type="entry name" value="DEDICATOR OF CYTOKINESIS DOCK"/>
    <property type="match status" value="1"/>
</dbReference>
<reference evidence="1 2" key="1">
    <citation type="submission" date="2019-03" db="EMBL/GenBank/DDBJ databases">
        <title>First draft genome of Liparis tanakae, snailfish: a comprehensive survey of snailfish specific genes.</title>
        <authorList>
            <person name="Kim W."/>
            <person name="Song I."/>
            <person name="Jeong J.-H."/>
            <person name="Kim D."/>
            <person name="Kim S."/>
            <person name="Ryu S."/>
            <person name="Song J.Y."/>
            <person name="Lee S.K."/>
        </authorList>
    </citation>
    <scope>NUCLEOTIDE SEQUENCE [LARGE SCALE GENOMIC DNA]</scope>
    <source>
        <tissue evidence="1">Muscle</tissue>
    </source>
</reference>
<dbReference type="EMBL" id="SRLO01010376">
    <property type="protein sequence ID" value="TNN26372.1"/>
    <property type="molecule type" value="Genomic_DNA"/>
</dbReference>
<keyword evidence="2" id="KW-1185">Reference proteome</keyword>
<organism evidence="1 2">
    <name type="scientific">Liparis tanakae</name>
    <name type="common">Tanaka's snailfish</name>
    <dbReference type="NCBI Taxonomy" id="230148"/>
    <lineage>
        <taxon>Eukaryota</taxon>
        <taxon>Metazoa</taxon>
        <taxon>Chordata</taxon>
        <taxon>Craniata</taxon>
        <taxon>Vertebrata</taxon>
        <taxon>Euteleostomi</taxon>
        <taxon>Actinopterygii</taxon>
        <taxon>Neopterygii</taxon>
        <taxon>Teleostei</taxon>
        <taxon>Neoteleostei</taxon>
        <taxon>Acanthomorphata</taxon>
        <taxon>Eupercaria</taxon>
        <taxon>Perciformes</taxon>
        <taxon>Cottioidei</taxon>
        <taxon>Cottales</taxon>
        <taxon>Liparidae</taxon>
        <taxon>Liparis</taxon>
    </lineage>
</organism>
<dbReference type="AlphaFoldDB" id="A0A4Z2EDL5"/>
<dbReference type="GO" id="GO:0007264">
    <property type="term" value="P:small GTPase-mediated signal transduction"/>
    <property type="evidence" value="ECO:0007669"/>
    <property type="project" value="InterPro"/>
</dbReference>
<gene>
    <name evidence="1" type="primary">DOCK9_1</name>
    <name evidence="1" type="ORF">EYF80_063491</name>
</gene>
<evidence type="ECO:0000313" key="2">
    <source>
        <dbReference type="Proteomes" id="UP000314294"/>
    </source>
</evidence>